<dbReference type="InterPro" id="IPR010642">
    <property type="entry name" value="Invasion_prot_B"/>
</dbReference>
<dbReference type="AlphaFoldDB" id="A0A7V5NW40"/>
<dbReference type="Pfam" id="PF06776">
    <property type="entry name" value="IalB"/>
    <property type="match status" value="1"/>
</dbReference>
<dbReference type="Gene3D" id="2.60.40.1880">
    <property type="entry name" value="Invasion associated locus B (IalB) protein"/>
    <property type="match status" value="1"/>
</dbReference>
<evidence type="ECO:0008006" key="3">
    <source>
        <dbReference type="Google" id="ProtNLM"/>
    </source>
</evidence>
<protein>
    <recommendedName>
        <fullName evidence="3">Invasion associated locus B family protein</fullName>
    </recommendedName>
</protein>
<sequence length="166" mass="18299">MIRILMFSALSLAMTLISASAEARVEGTFRDWTVRTKTVGGEKICFAITKPKTMAPKSVKHGDIYFMIANWKSGKALEQPSLFTGYPLKPDRPTIARVGSTKIPMFADANEAFVEQRSDEKKLIGKMKKGSTMRVDAVSARGTRTSYEFSLRGVTAALQKARAACR</sequence>
<dbReference type="EMBL" id="DROP01000001">
    <property type="protein sequence ID" value="HHI88309.1"/>
    <property type="molecule type" value="Genomic_DNA"/>
</dbReference>
<name>A0A7V5NW40_9PROT</name>
<feature type="chain" id="PRO_5030740183" description="Invasion associated locus B family protein" evidence="1">
    <location>
        <begin position="24"/>
        <end position="166"/>
    </location>
</feature>
<dbReference type="InterPro" id="IPR038696">
    <property type="entry name" value="IalB_sf"/>
</dbReference>
<organism evidence="2">
    <name type="scientific">Hellea balneolensis</name>
    <dbReference type="NCBI Taxonomy" id="287478"/>
    <lineage>
        <taxon>Bacteria</taxon>
        <taxon>Pseudomonadati</taxon>
        <taxon>Pseudomonadota</taxon>
        <taxon>Alphaproteobacteria</taxon>
        <taxon>Maricaulales</taxon>
        <taxon>Robiginitomaculaceae</taxon>
        <taxon>Hellea</taxon>
    </lineage>
</organism>
<feature type="signal peptide" evidence="1">
    <location>
        <begin position="1"/>
        <end position="23"/>
    </location>
</feature>
<dbReference type="Proteomes" id="UP000885806">
    <property type="component" value="Unassembled WGS sequence"/>
</dbReference>
<evidence type="ECO:0000313" key="2">
    <source>
        <dbReference type="EMBL" id="HHI88309.1"/>
    </source>
</evidence>
<comment type="caution">
    <text evidence="2">The sequence shown here is derived from an EMBL/GenBank/DDBJ whole genome shotgun (WGS) entry which is preliminary data.</text>
</comment>
<keyword evidence="1" id="KW-0732">Signal</keyword>
<accession>A0A7V5NW40</accession>
<proteinExistence type="predicted"/>
<evidence type="ECO:0000256" key="1">
    <source>
        <dbReference type="SAM" id="SignalP"/>
    </source>
</evidence>
<gene>
    <name evidence="2" type="ORF">ENK01_00015</name>
</gene>
<reference evidence="2" key="1">
    <citation type="journal article" date="2020" name="mSystems">
        <title>Genome- and Community-Level Interaction Insights into Carbon Utilization and Element Cycling Functions of Hydrothermarchaeota in Hydrothermal Sediment.</title>
        <authorList>
            <person name="Zhou Z."/>
            <person name="Liu Y."/>
            <person name="Xu W."/>
            <person name="Pan J."/>
            <person name="Luo Z.H."/>
            <person name="Li M."/>
        </authorList>
    </citation>
    <scope>NUCLEOTIDE SEQUENCE [LARGE SCALE GENOMIC DNA]</scope>
    <source>
        <strain evidence="2">HyVt-538</strain>
    </source>
</reference>